<dbReference type="Pfam" id="PF08402">
    <property type="entry name" value="TOBE_2"/>
    <property type="match status" value="1"/>
</dbReference>
<dbReference type="InterPro" id="IPR003593">
    <property type="entry name" value="AAA+_ATPase"/>
</dbReference>
<evidence type="ECO:0000256" key="3">
    <source>
        <dbReference type="ARBA" id="ARBA00022840"/>
    </source>
</evidence>
<feature type="domain" description="ABC transporter" evidence="5">
    <location>
        <begin position="17"/>
        <end position="247"/>
    </location>
</feature>
<dbReference type="PROSITE" id="PS00211">
    <property type="entry name" value="ABC_TRANSPORTER_1"/>
    <property type="match status" value="1"/>
</dbReference>
<dbReference type="Pfam" id="PF00005">
    <property type="entry name" value="ABC_tran"/>
    <property type="match status" value="1"/>
</dbReference>
<organism evidence="6 7">
    <name type="scientific">Pseudonocardia broussonetiae</name>
    <dbReference type="NCBI Taxonomy" id="2736640"/>
    <lineage>
        <taxon>Bacteria</taxon>
        <taxon>Bacillati</taxon>
        <taxon>Actinomycetota</taxon>
        <taxon>Actinomycetes</taxon>
        <taxon>Pseudonocardiales</taxon>
        <taxon>Pseudonocardiaceae</taxon>
        <taxon>Pseudonocardia</taxon>
    </lineage>
</organism>
<dbReference type="InterPro" id="IPR017871">
    <property type="entry name" value="ABC_transporter-like_CS"/>
</dbReference>
<name>A0A6M6JDF0_9PSEU</name>
<reference evidence="6 7" key="1">
    <citation type="submission" date="2020-05" db="EMBL/GenBank/DDBJ databases">
        <authorList>
            <person name="Mo P."/>
        </authorList>
    </citation>
    <scope>NUCLEOTIDE SEQUENCE [LARGE SCALE GENOMIC DNA]</scope>
    <source>
        <strain evidence="6 7">Gen01</strain>
    </source>
</reference>
<keyword evidence="7" id="KW-1185">Reference proteome</keyword>
<dbReference type="InterPro" id="IPR050093">
    <property type="entry name" value="ABC_SmlMolc_Importer"/>
</dbReference>
<evidence type="ECO:0000256" key="1">
    <source>
        <dbReference type="ARBA" id="ARBA00022448"/>
    </source>
</evidence>
<proteinExistence type="predicted"/>
<evidence type="ECO:0000256" key="2">
    <source>
        <dbReference type="ARBA" id="ARBA00022741"/>
    </source>
</evidence>
<evidence type="ECO:0000313" key="7">
    <source>
        <dbReference type="Proteomes" id="UP000505377"/>
    </source>
</evidence>
<dbReference type="Proteomes" id="UP000505377">
    <property type="component" value="Chromosome"/>
</dbReference>
<evidence type="ECO:0000256" key="4">
    <source>
        <dbReference type="ARBA" id="ARBA00066388"/>
    </source>
</evidence>
<dbReference type="KEGG" id="pbro:HOP40_03455"/>
<dbReference type="GO" id="GO:0043190">
    <property type="term" value="C:ATP-binding cassette (ABC) transporter complex"/>
    <property type="evidence" value="ECO:0007669"/>
    <property type="project" value="InterPro"/>
</dbReference>
<keyword evidence="2" id="KW-0547">Nucleotide-binding</keyword>
<accession>A0A6M6JDF0</accession>
<evidence type="ECO:0000313" key="6">
    <source>
        <dbReference type="EMBL" id="QJY45005.1"/>
    </source>
</evidence>
<dbReference type="Gene3D" id="3.40.50.300">
    <property type="entry name" value="P-loop containing nucleotide triphosphate hydrolases"/>
    <property type="match status" value="1"/>
</dbReference>
<dbReference type="AlphaFoldDB" id="A0A6M6JDF0"/>
<dbReference type="GO" id="GO:0015418">
    <property type="term" value="F:ABC-type quaternary ammonium compound transporting activity"/>
    <property type="evidence" value="ECO:0007669"/>
    <property type="project" value="UniProtKB-EC"/>
</dbReference>
<dbReference type="InterPro" id="IPR013611">
    <property type="entry name" value="Transp-assoc_OB_typ2"/>
</dbReference>
<keyword evidence="1" id="KW-0813">Transport</keyword>
<protein>
    <recommendedName>
        <fullName evidence="4">ABC-type quaternary amine transporter</fullName>
        <ecNumber evidence="4">7.6.2.9</ecNumber>
    </recommendedName>
</protein>
<dbReference type="GO" id="GO:0016887">
    <property type="term" value="F:ATP hydrolysis activity"/>
    <property type="evidence" value="ECO:0007669"/>
    <property type="project" value="InterPro"/>
</dbReference>
<dbReference type="EC" id="7.6.2.9" evidence="4"/>
<dbReference type="SMART" id="SM00382">
    <property type="entry name" value="AAA"/>
    <property type="match status" value="1"/>
</dbReference>
<dbReference type="SUPFAM" id="SSF52540">
    <property type="entry name" value="P-loop containing nucleoside triphosphate hydrolases"/>
    <property type="match status" value="1"/>
</dbReference>
<dbReference type="PANTHER" id="PTHR42781:SF4">
    <property type="entry name" value="SPERMIDINE_PUTRESCINE IMPORT ATP-BINDING PROTEIN POTA"/>
    <property type="match status" value="1"/>
</dbReference>
<dbReference type="GO" id="GO:0005524">
    <property type="term" value="F:ATP binding"/>
    <property type="evidence" value="ECO:0007669"/>
    <property type="project" value="UniProtKB-KW"/>
</dbReference>
<dbReference type="PROSITE" id="PS50893">
    <property type="entry name" value="ABC_TRANSPORTER_2"/>
    <property type="match status" value="1"/>
</dbReference>
<dbReference type="RefSeq" id="WP_172154572.1">
    <property type="nucleotide sequence ID" value="NZ_CP053564.1"/>
</dbReference>
<dbReference type="InterPro" id="IPR027417">
    <property type="entry name" value="P-loop_NTPase"/>
</dbReference>
<sequence>MTDLATARADTQRGTTVEFRGVRRSYGTTHALDGLDLVLAPGELLALLGPSGCGKTTALRLLAGFDTPTSGSILVGGKDVTDVPAAKRDTGMVFQAYSLFPTMTAAENVAFGLRVRRVAPAKRTARAAELLDLVGLGDRGGAYPHQLSGGQQQRVALARALAVSPAVLLLDEPLSALDARVRVQLRDEIRRLQLAEGITTLFVTHDQAEALAVADRVAVLNAGRLEQVGTPQEVYSSPSTEFVAEFVGVMNRVPVSGSTITPGAPERQVRPEELTVGGGLPGTVLTSTFLGPVTRLVVSTEVGELTVDVVSRPGLPGIGEPTAVALLG</sequence>
<gene>
    <name evidence="6" type="ORF">HOP40_03455</name>
</gene>
<dbReference type="FunFam" id="3.40.50.300:FF:000425">
    <property type="entry name" value="Probable ABC transporter, ATP-binding subunit"/>
    <property type="match status" value="1"/>
</dbReference>
<dbReference type="EMBL" id="CP053564">
    <property type="protein sequence ID" value="QJY45005.1"/>
    <property type="molecule type" value="Genomic_DNA"/>
</dbReference>
<dbReference type="PANTHER" id="PTHR42781">
    <property type="entry name" value="SPERMIDINE/PUTRESCINE IMPORT ATP-BINDING PROTEIN POTA"/>
    <property type="match status" value="1"/>
</dbReference>
<keyword evidence="3 6" id="KW-0067">ATP-binding</keyword>
<evidence type="ECO:0000259" key="5">
    <source>
        <dbReference type="PROSITE" id="PS50893"/>
    </source>
</evidence>
<dbReference type="InterPro" id="IPR003439">
    <property type="entry name" value="ABC_transporter-like_ATP-bd"/>
</dbReference>